<evidence type="ECO:0000313" key="3">
    <source>
        <dbReference type="EMBL" id="EZP26830.1"/>
    </source>
</evidence>
<dbReference type="RefSeq" id="WP_036312074.1">
    <property type="nucleotide sequence ID" value="NZ_JFYO01000006.1"/>
</dbReference>
<dbReference type="OrthoDB" id="9797538at2"/>
<protein>
    <submittedName>
        <fullName evidence="3">Short-chain dehydrogenase/reductase SDR</fullName>
    </submittedName>
</protein>
<sequence>MPGAIVITGASSGIGAGFARRYAARGHDVVLVARRADRLEALAEELRGLHRIDATVLAVDLTDPAAPAAIAAELAQRGIRPAGLVNSAGFGTASAFADEDAARVAAEVQVNVLALTLLTRELLPDLIAARGVLVNVSSNAGHQPLPGLAVYAATKAYVTSLTEAIWQETRGTGLTVLALCPGPTETEFFAVAGSETFKVGASKTVDDVLDEAFDALDSSDPSPVRTVGAANRVQGWVARVSPRRLRLFVAARAVGGS</sequence>
<dbReference type="PANTHER" id="PTHR44196:SF2">
    <property type="entry name" value="SHORT-CHAIN DEHYDROGENASE-RELATED"/>
    <property type="match status" value="1"/>
</dbReference>
<evidence type="ECO:0000256" key="1">
    <source>
        <dbReference type="ARBA" id="ARBA00006484"/>
    </source>
</evidence>
<dbReference type="PANTHER" id="PTHR44196">
    <property type="entry name" value="DEHYDROGENASE/REDUCTASE SDR FAMILY MEMBER 7B"/>
    <property type="match status" value="1"/>
</dbReference>
<keyword evidence="2" id="KW-0560">Oxidoreductase</keyword>
<dbReference type="Gene3D" id="3.40.50.720">
    <property type="entry name" value="NAD(P)-binding Rossmann-like Domain"/>
    <property type="match status" value="1"/>
</dbReference>
<dbReference type="PRINTS" id="PR00081">
    <property type="entry name" value="GDHRDH"/>
</dbReference>
<proteinExistence type="inferred from homology"/>
<dbReference type="PIRSF" id="PIRSF000126">
    <property type="entry name" value="11-beta-HSD1"/>
    <property type="match status" value="1"/>
</dbReference>
<dbReference type="Proteomes" id="UP000024001">
    <property type="component" value="Unassembled WGS sequence"/>
</dbReference>
<dbReference type="GO" id="GO:0016020">
    <property type="term" value="C:membrane"/>
    <property type="evidence" value="ECO:0007669"/>
    <property type="project" value="TreeGrafter"/>
</dbReference>
<evidence type="ECO:0000256" key="2">
    <source>
        <dbReference type="ARBA" id="ARBA00023002"/>
    </source>
</evidence>
<accession>A0A031FT82</accession>
<dbReference type="Pfam" id="PF00106">
    <property type="entry name" value="adh_short"/>
    <property type="match status" value="1"/>
</dbReference>
<evidence type="ECO:0000313" key="4">
    <source>
        <dbReference type="Proteomes" id="UP000024001"/>
    </source>
</evidence>
<dbReference type="PATRIC" id="fig|273677.3.peg.2016"/>
<dbReference type="eggNOG" id="COG0300">
    <property type="taxonomic scope" value="Bacteria"/>
</dbReference>
<keyword evidence="4" id="KW-1185">Reference proteome</keyword>
<dbReference type="GO" id="GO:0016491">
    <property type="term" value="F:oxidoreductase activity"/>
    <property type="evidence" value="ECO:0007669"/>
    <property type="project" value="UniProtKB-KW"/>
</dbReference>
<gene>
    <name evidence="3" type="ORF">BW34_02032</name>
</gene>
<name>A0A031FT82_9MICO</name>
<reference evidence="3 4" key="1">
    <citation type="submission" date="2014-03" db="EMBL/GenBank/DDBJ databases">
        <title>Draft Genome Sequences of 13 Willow Endophytes.</title>
        <authorList>
            <person name="Gan H.Y."/>
            <person name="Gan H.M."/>
            <person name="Savka M.A."/>
            <person name="Hudson A.O."/>
        </authorList>
    </citation>
    <scope>NUCLEOTIDE SEQUENCE [LARGE SCALE GENOMIC DNA]</scope>
    <source>
        <strain evidence="3 4">RIT293</strain>
    </source>
</reference>
<comment type="similarity">
    <text evidence="1">Belongs to the short-chain dehydrogenases/reductases (SDR) family.</text>
</comment>
<dbReference type="InterPro" id="IPR002347">
    <property type="entry name" value="SDR_fam"/>
</dbReference>
<dbReference type="EMBL" id="JFYO01000006">
    <property type="protein sequence ID" value="EZP26830.1"/>
    <property type="molecule type" value="Genomic_DNA"/>
</dbReference>
<dbReference type="InterPro" id="IPR036291">
    <property type="entry name" value="NAD(P)-bd_dom_sf"/>
</dbReference>
<dbReference type="SUPFAM" id="SSF51735">
    <property type="entry name" value="NAD(P)-binding Rossmann-fold domains"/>
    <property type="match status" value="1"/>
</dbReference>
<dbReference type="AlphaFoldDB" id="A0A031FT82"/>
<comment type="caution">
    <text evidence="3">The sequence shown here is derived from an EMBL/GenBank/DDBJ whole genome shotgun (WGS) entry which is preliminary data.</text>
</comment>
<organism evidence="3 4">
    <name type="scientific">Microbacterium oleivorans</name>
    <dbReference type="NCBI Taxonomy" id="273677"/>
    <lineage>
        <taxon>Bacteria</taxon>
        <taxon>Bacillati</taxon>
        <taxon>Actinomycetota</taxon>
        <taxon>Actinomycetes</taxon>
        <taxon>Micrococcales</taxon>
        <taxon>Microbacteriaceae</taxon>
        <taxon>Microbacterium</taxon>
    </lineage>
</organism>